<evidence type="ECO:0000313" key="2">
    <source>
        <dbReference type="Proteomes" id="UP000729402"/>
    </source>
</evidence>
<protein>
    <submittedName>
        <fullName evidence="1">Uncharacterized protein</fullName>
    </submittedName>
</protein>
<dbReference type="AlphaFoldDB" id="A0A8J5WLP5"/>
<sequence>MGRNQKCDIFTHLPLYFGLFRESGLKVKEYEPQRWNFSEAGCLGFAIHEHIDLGTKCKSRVGIYHKVIKEEKRLLHLLRHVEEDRGDPGLDSNLAVATDGMVNCRRLQLMMYNDMFHIMFNWWFDNVDNLWSTSSTWSTSGCCRELK</sequence>
<dbReference type="OrthoDB" id="1470350at2759"/>
<accession>A0A8J5WLP5</accession>
<comment type="caution">
    <text evidence="1">The sequence shown here is derived from an EMBL/GenBank/DDBJ whole genome shotgun (WGS) entry which is preliminary data.</text>
</comment>
<reference evidence="1" key="1">
    <citation type="journal article" date="2021" name="bioRxiv">
        <title>Whole Genome Assembly and Annotation of Northern Wild Rice, Zizania palustris L., Supports a Whole Genome Duplication in the Zizania Genus.</title>
        <authorList>
            <person name="Haas M."/>
            <person name="Kono T."/>
            <person name="Macchietto M."/>
            <person name="Millas R."/>
            <person name="McGilp L."/>
            <person name="Shao M."/>
            <person name="Duquette J."/>
            <person name="Hirsch C.N."/>
            <person name="Kimball J."/>
        </authorList>
    </citation>
    <scope>NUCLEOTIDE SEQUENCE</scope>
    <source>
        <tissue evidence="1">Fresh leaf tissue</tissue>
    </source>
</reference>
<gene>
    <name evidence="1" type="ORF">GUJ93_ZPchr0012g19513</name>
</gene>
<proteinExistence type="predicted"/>
<keyword evidence="2" id="KW-1185">Reference proteome</keyword>
<dbReference type="Proteomes" id="UP000729402">
    <property type="component" value="Unassembled WGS sequence"/>
</dbReference>
<dbReference type="EMBL" id="JAAALK010000080">
    <property type="protein sequence ID" value="KAG8091951.1"/>
    <property type="molecule type" value="Genomic_DNA"/>
</dbReference>
<evidence type="ECO:0000313" key="1">
    <source>
        <dbReference type="EMBL" id="KAG8091951.1"/>
    </source>
</evidence>
<organism evidence="1 2">
    <name type="scientific">Zizania palustris</name>
    <name type="common">Northern wild rice</name>
    <dbReference type="NCBI Taxonomy" id="103762"/>
    <lineage>
        <taxon>Eukaryota</taxon>
        <taxon>Viridiplantae</taxon>
        <taxon>Streptophyta</taxon>
        <taxon>Embryophyta</taxon>
        <taxon>Tracheophyta</taxon>
        <taxon>Spermatophyta</taxon>
        <taxon>Magnoliopsida</taxon>
        <taxon>Liliopsida</taxon>
        <taxon>Poales</taxon>
        <taxon>Poaceae</taxon>
        <taxon>BOP clade</taxon>
        <taxon>Oryzoideae</taxon>
        <taxon>Oryzeae</taxon>
        <taxon>Zizaniinae</taxon>
        <taxon>Zizania</taxon>
    </lineage>
</organism>
<name>A0A8J5WLP5_ZIZPA</name>
<reference evidence="1" key="2">
    <citation type="submission" date="2021-02" db="EMBL/GenBank/DDBJ databases">
        <authorList>
            <person name="Kimball J.A."/>
            <person name="Haas M.W."/>
            <person name="Macchietto M."/>
            <person name="Kono T."/>
            <person name="Duquette J."/>
            <person name="Shao M."/>
        </authorList>
    </citation>
    <scope>NUCLEOTIDE SEQUENCE</scope>
    <source>
        <tissue evidence="1">Fresh leaf tissue</tissue>
    </source>
</reference>